<keyword evidence="10" id="KW-1185">Reference proteome</keyword>
<evidence type="ECO:0000259" key="7">
    <source>
        <dbReference type="PROSITE" id="PS50893"/>
    </source>
</evidence>
<dbReference type="FunFam" id="3.40.50.300:FF:000425">
    <property type="entry name" value="Probable ABC transporter, ATP-binding subunit"/>
    <property type="match status" value="1"/>
</dbReference>
<dbReference type="Proteomes" id="UP000539111">
    <property type="component" value="Unassembled WGS sequence"/>
</dbReference>
<organism evidence="9 10">
    <name type="scientific">Spelaeicoccus albus</name>
    <dbReference type="NCBI Taxonomy" id="1280376"/>
    <lineage>
        <taxon>Bacteria</taxon>
        <taxon>Bacillati</taxon>
        <taxon>Actinomycetota</taxon>
        <taxon>Actinomycetes</taxon>
        <taxon>Micrococcales</taxon>
        <taxon>Brevibacteriaceae</taxon>
        <taxon>Spelaeicoccus</taxon>
    </lineage>
</organism>
<dbReference type="SMART" id="SM00382">
    <property type="entry name" value="AAA"/>
    <property type="match status" value="1"/>
</dbReference>
<dbReference type="PANTHER" id="PTHR43117">
    <property type="entry name" value="OSMOPROTECTANT IMPORT ATP-BINDING PROTEIN OSMV"/>
    <property type="match status" value="1"/>
</dbReference>
<dbReference type="InterPro" id="IPR003439">
    <property type="entry name" value="ABC_transporter-like_ATP-bd"/>
</dbReference>
<dbReference type="GO" id="GO:0005524">
    <property type="term" value="F:ATP binding"/>
    <property type="evidence" value="ECO:0007669"/>
    <property type="project" value="UniProtKB-KW"/>
</dbReference>
<dbReference type="SUPFAM" id="SSF52540">
    <property type="entry name" value="P-loop containing nucleoside triphosphate hydrolases"/>
    <property type="match status" value="1"/>
</dbReference>
<dbReference type="AlphaFoldDB" id="A0A7Z0D1K7"/>
<dbReference type="PROSITE" id="PS51371">
    <property type="entry name" value="CBS"/>
    <property type="match status" value="1"/>
</dbReference>
<dbReference type="GO" id="GO:0016887">
    <property type="term" value="F:ATP hydrolysis activity"/>
    <property type="evidence" value="ECO:0007669"/>
    <property type="project" value="InterPro"/>
</dbReference>
<dbReference type="PROSITE" id="PS00211">
    <property type="entry name" value="ABC_TRANSPORTER_1"/>
    <property type="match status" value="1"/>
</dbReference>
<name>A0A7Z0D1K7_9MICO</name>
<dbReference type="Pfam" id="PF00005">
    <property type="entry name" value="ABC_tran"/>
    <property type="match status" value="1"/>
</dbReference>
<dbReference type="InterPro" id="IPR027417">
    <property type="entry name" value="P-loop_NTPase"/>
</dbReference>
<keyword evidence="3" id="KW-0547">Nucleotide-binding</keyword>
<feature type="domain" description="CBS" evidence="8">
    <location>
        <begin position="284"/>
        <end position="340"/>
    </location>
</feature>
<evidence type="ECO:0000256" key="3">
    <source>
        <dbReference type="ARBA" id="ARBA00022741"/>
    </source>
</evidence>
<feature type="domain" description="ABC transporter" evidence="7">
    <location>
        <begin position="22"/>
        <end position="258"/>
    </location>
</feature>
<accession>A0A7Z0D1K7</accession>
<protein>
    <recommendedName>
        <fullName evidence="5">ABC-type quaternary amine transporter</fullName>
        <ecNumber evidence="5">7.6.2.9</ecNumber>
    </recommendedName>
</protein>
<reference evidence="9 10" key="1">
    <citation type="submission" date="2020-07" db="EMBL/GenBank/DDBJ databases">
        <title>Sequencing the genomes of 1000 actinobacteria strains.</title>
        <authorList>
            <person name="Klenk H.-P."/>
        </authorList>
    </citation>
    <scope>NUCLEOTIDE SEQUENCE [LARGE SCALE GENOMIC DNA]</scope>
    <source>
        <strain evidence="9 10">DSM 26341</strain>
    </source>
</reference>
<dbReference type="SUPFAM" id="SSF54631">
    <property type="entry name" value="CBS-domain pair"/>
    <property type="match status" value="1"/>
</dbReference>
<proteinExistence type="inferred from homology"/>
<comment type="caution">
    <text evidence="9">The sequence shown here is derived from an EMBL/GenBank/DDBJ whole genome shotgun (WGS) entry which is preliminary data.</text>
</comment>
<keyword evidence="2" id="KW-0813">Transport</keyword>
<evidence type="ECO:0000256" key="6">
    <source>
        <dbReference type="PROSITE-ProRule" id="PRU00703"/>
    </source>
</evidence>
<dbReference type="PROSITE" id="PS50893">
    <property type="entry name" value="ABC_TRANSPORTER_2"/>
    <property type="match status" value="1"/>
</dbReference>
<dbReference type="PANTHER" id="PTHR43117:SF4">
    <property type="entry name" value="OSMOPROTECTANT IMPORT ATP-BINDING PROTEIN OSMV"/>
    <property type="match status" value="1"/>
</dbReference>
<evidence type="ECO:0000313" key="10">
    <source>
        <dbReference type="Proteomes" id="UP000539111"/>
    </source>
</evidence>
<dbReference type="InterPro" id="IPR003593">
    <property type="entry name" value="AAA+_ATPase"/>
</dbReference>
<sequence length="344" mass="37313">MTHDETDPIAASGVRRQSQVEIEFRNATKRYPGQEAPAISNLSFTIPAGVICCLVGPSGGGKTTTMMLVNRLIDLTDGDILIGGASVRSANTTELRRAIGYVIQQIGLFPHMTIAGNIAVVPKLLGWPRARIRERVLELLNLVQLDRSYAGRYPAQLSGGQQQRIGLARALAVDPPLMLMDEPFGALDPITRSALQDEFLKLQERINKTVIFVTHDIDEAIKMGDRIAVLREGGILAQFGTADDLLAHPVDDYVADFVGADRGLKRLSLRRMRDIVHPDPSLEAKPNVPTISADASLRVGLSRLFTTDASAVRVTENDGTTLGAVTLDELREAVAAHRRTDGAP</sequence>
<dbReference type="InterPro" id="IPR017871">
    <property type="entry name" value="ABC_transporter-like_CS"/>
</dbReference>
<evidence type="ECO:0000256" key="2">
    <source>
        <dbReference type="ARBA" id="ARBA00022448"/>
    </source>
</evidence>
<dbReference type="RefSeq" id="WP_179427017.1">
    <property type="nucleotide sequence ID" value="NZ_JACBZP010000001.1"/>
</dbReference>
<evidence type="ECO:0000313" key="9">
    <source>
        <dbReference type="EMBL" id="NYI67208.1"/>
    </source>
</evidence>
<dbReference type="InterPro" id="IPR000644">
    <property type="entry name" value="CBS_dom"/>
</dbReference>
<evidence type="ECO:0000256" key="1">
    <source>
        <dbReference type="ARBA" id="ARBA00005417"/>
    </source>
</evidence>
<dbReference type="Gene3D" id="3.40.50.300">
    <property type="entry name" value="P-loop containing nucleotide triphosphate hydrolases"/>
    <property type="match status" value="1"/>
</dbReference>
<dbReference type="EC" id="7.6.2.9" evidence="5"/>
<keyword evidence="4 9" id="KW-0067">ATP-binding</keyword>
<comment type="similarity">
    <text evidence="1">Belongs to the ABC transporter superfamily.</text>
</comment>
<evidence type="ECO:0000256" key="5">
    <source>
        <dbReference type="ARBA" id="ARBA00066388"/>
    </source>
</evidence>
<dbReference type="InterPro" id="IPR046342">
    <property type="entry name" value="CBS_dom_sf"/>
</dbReference>
<dbReference type="EMBL" id="JACBZP010000001">
    <property type="protein sequence ID" value="NYI67208.1"/>
    <property type="molecule type" value="Genomic_DNA"/>
</dbReference>
<evidence type="ECO:0000256" key="4">
    <source>
        <dbReference type="ARBA" id="ARBA00022840"/>
    </source>
</evidence>
<keyword evidence="6" id="KW-0129">CBS domain</keyword>
<dbReference type="GO" id="GO:0015418">
    <property type="term" value="F:ABC-type quaternary ammonium compound transporting activity"/>
    <property type="evidence" value="ECO:0007669"/>
    <property type="project" value="UniProtKB-EC"/>
</dbReference>
<gene>
    <name evidence="9" type="ORF">BJY26_001514</name>
</gene>
<evidence type="ECO:0000259" key="8">
    <source>
        <dbReference type="PROSITE" id="PS51371"/>
    </source>
</evidence>